<evidence type="ECO:0000313" key="2">
    <source>
        <dbReference type="EMBL" id="GGH29194.1"/>
    </source>
</evidence>
<dbReference type="EMBL" id="BMIA01000001">
    <property type="protein sequence ID" value="GGH29194.1"/>
    <property type="molecule type" value="Genomic_DNA"/>
</dbReference>
<keyword evidence="3" id="KW-1185">Reference proteome</keyword>
<gene>
    <name evidence="2" type="ORF">GCM10007423_16350</name>
</gene>
<evidence type="ECO:0000256" key="1">
    <source>
        <dbReference type="SAM" id="Phobius"/>
    </source>
</evidence>
<keyword evidence="1" id="KW-0472">Membrane</keyword>
<name>A0ABQ1YK54_9BACT</name>
<evidence type="ECO:0000313" key="3">
    <source>
        <dbReference type="Proteomes" id="UP000600214"/>
    </source>
</evidence>
<comment type="caution">
    <text evidence="2">The sequence shown here is derived from an EMBL/GenBank/DDBJ whole genome shotgun (WGS) entry which is preliminary data.</text>
</comment>
<keyword evidence="1" id="KW-0812">Transmembrane</keyword>
<reference evidence="3" key="1">
    <citation type="journal article" date="2019" name="Int. J. Syst. Evol. Microbiol.">
        <title>The Global Catalogue of Microorganisms (GCM) 10K type strain sequencing project: providing services to taxonomists for standard genome sequencing and annotation.</title>
        <authorList>
            <consortium name="The Broad Institute Genomics Platform"/>
            <consortium name="The Broad Institute Genome Sequencing Center for Infectious Disease"/>
            <person name="Wu L."/>
            <person name="Ma J."/>
        </authorList>
    </citation>
    <scope>NUCLEOTIDE SEQUENCE [LARGE SCALE GENOMIC DNA]</scope>
    <source>
        <strain evidence="3">CGMCC 1.15288</strain>
    </source>
</reference>
<sequence length="129" mass="15109">MTRTAKKWVGIALPIIVVLSMLIRYRLGNTPAQNDLQANYHRTRMHIGRQLMNLRHELGTKQINVSQNTALEIRMLWDDRDVLYSALNGRKSRFQSDSLIKLERLIDRQASLPTVLREIERIERINDTD</sequence>
<feature type="transmembrane region" description="Helical" evidence="1">
    <location>
        <begin position="7"/>
        <end position="27"/>
    </location>
</feature>
<dbReference type="RefSeq" id="WP_188930470.1">
    <property type="nucleotide sequence ID" value="NZ_BMIA01000001.1"/>
</dbReference>
<organism evidence="2 3">
    <name type="scientific">Dyadobacter endophyticus</name>
    <dbReference type="NCBI Taxonomy" id="1749036"/>
    <lineage>
        <taxon>Bacteria</taxon>
        <taxon>Pseudomonadati</taxon>
        <taxon>Bacteroidota</taxon>
        <taxon>Cytophagia</taxon>
        <taxon>Cytophagales</taxon>
        <taxon>Spirosomataceae</taxon>
        <taxon>Dyadobacter</taxon>
    </lineage>
</organism>
<protein>
    <submittedName>
        <fullName evidence="2">Uncharacterized protein</fullName>
    </submittedName>
</protein>
<proteinExistence type="predicted"/>
<keyword evidence="1" id="KW-1133">Transmembrane helix</keyword>
<dbReference type="Proteomes" id="UP000600214">
    <property type="component" value="Unassembled WGS sequence"/>
</dbReference>
<accession>A0ABQ1YK54</accession>